<dbReference type="PROSITE" id="PS50089">
    <property type="entry name" value="ZF_RING_2"/>
    <property type="match status" value="1"/>
</dbReference>
<sequence>MQRRRSTSSFSPGISSFSHGSNVNNLGLFPQNVDSMNASSHDNHTSISWTGPSSSSVISHNQVALSNGEHEQLPSPDARTGTRKRLLGESHSEPNGPSILQSAISDAIPQKLDLNVAFEDSDGNIHREVGANSSLAGNAEIFERNTRRRVTAANERGFPSSSTSSLAHVNNTFQTLQPSYYNGITSPSSSSASASSPVILARGSDALRVEENSRYIPRSTSVQSMLAPGTLRNPPRNLSSQNGFSGTQLSAPPHFRQHNVTRGFQNGFTAGIHPSSTPSGFPHRNLAEEYVERLSSIVNHSTVRLASSVSEGQTTNHPIPSVGGRLESGVGNVRAFQAQPRPGVLMIRDEGHNAVMPSILPHVQPLGAAQLRATLDGIIVHEPLFYEEPDVHENMRLDVDDMSYEELLALEDQIGNVSTGLSEEAILAAVRRHCYLSMKLGPPVEEEPCCICQEDYVDGKELGKLNCGHEFHFDCIKQWLVQKNNCPICKKTAVGSDPDWVSSYFRSLHRGPKL</sequence>
<evidence type="ECO:0000313" key="12">
    <source>
        <dbReference type="EMBL" id="THG02514.1"/>
    </source>
</evidence>
<keyword evidence="8" id="KW-0862">Zinc</keyword>
<comment type="pathway">
    <text evidence="2">Protein modification; protein ubiquitination.</text>
</comment>
<protein>
    <recommendedName>
        <fullName evidence="3">RING-type E3 ubiquitin transferase</fullName>
        <ecNumber evidence="3">2.3.2.27</ecNumber>
    </recommendedName>
</protein>
<reference evidence="12 13" key="1">
    <citation type="journal article" date="2018" name="Proc. Natl. Acad. Sci. U.S.A.">
        <title>Draft genome sequence of Camellia sinensis var. sinensis provides insights into the evolution of the tea genome and tea quality.</title>
        <authorList>
            <person name="Wei C."/>
            <person name="Yang H."/>
            <person name="Wang S."/>
            <person name="Zhao J."/>
            <person name="Liu C."/>
            <person name="Gao L."/>
            <person name="Xia E."/>
            <person name="Lu Y."/>
            <person name="Tai Y."/>
            <person name="She G."/>
            <person name="Sun J."/>
            <person name="Cao H."/>
            <person name="Tong W."/>
            <person name="Gao Q."/>
            <person name="Li Y."/>
            <person name="Deng W."/>
            <person name="Jiang X."/>
            <person name="Wang W."/>
            <person name="Chen Q."/>
            <person name="Zhang S."/>
            <person name="Li H."/>
            <person name="Wu J."/>
            <person name="Wang P."/>
            <person name="Li P."/>
            <person name="Shi C."/>
            <person name="Zheng F."/>
            <person name="Jian J."/>
            <person name="Huang B."/>
            <person name="Shan D."/>
            <person name="Shi M."/>
            <person name="Fang C."/>
            <person name="Yue Y."/>
            <person name="Li F."/>
            <person name="Li D."/>
            <person name="Wei S."/>
            <person name="Han B."/>
            <person name="Jiang C."/>
            <person name="Yin Y."/>
            <person name="Xia T."/>
            <person name="Zhang Z."/>
            <person name="Bennetzen J.L."/>
            <person name="Zhao S."/>
            <person name="Wan X."/>
        </authorList>
    </citation>
    <scope>NUCLEOTIDE SEQUENCE [LARGE SCALE GENOMIC DNA]</scope>
    <source>
        <strain evidence="13">cv. Shuchazao</strain>
        <tissue evidence="12">Leaf</tissue>
    </source>
</reference>
<proteinExistence type="predicted"/>
<dbReference type="InterPro" id="IPR045191">
    <property type="entry name" value="MBR1/2-like"/>
</dbReference>
<evidence type="ECO:0000256" key="4">
    <source>
        <dbReference type="ARBA" id="ARBA00022679"/>
    </source>
</evidence>
<evidence type="ECO:0000256" key="2">
    <source>
        <dbReference type="ARBA" id="ARBA00004906"/>
    </source>
</evidence>
<dbReference type="GO" id="GO:0043161">
    <property type="term" value="P:proteasome-mediated ubiquitin-dependent protein catabolic process"/>
    <property type="evidence" value="ECO:0007669"/>
    <property type="project" value="UniProtKB-ARBA"/>
</dbReference>
<evidence type="ECO:0000313" key="13">
    <source>
        <dbReference type="Proteomes" id="UP000306102"/>
    </source>
</evidence>
<dbReference type="GO" id="GO:0010228">
    <property type="term" value="P:vegetative to reproductive phase transition of meristem"/>
    <property type="evidence" value="ECO:0007669"/>
    <property type="project" value="UniProtKB-ARBA"/>
</dbReference>
<dbReference type="Proteomes" id="UP000306102">
    <property type="component" value="Unassembled WGS sequence"/>
</dbReference>
<accession>A0A4S4DJ79</accession>
<comment type="caution">
    <text evidence="12">The sequence shown here is derived from an EMBL/GenBank/DDBJ whole genome shotgun (WGS) entry which is preliminary data.</text>
</comment>
<name>A0A4S4DJ79_CAMSN</name>
<evidence type="ECO:0000259" key="11">
    <source>
        <dbReference type="PROSITE" id="PS50089"/>
    </source>
</evidence>
<dbReference type="Pfam" id="PF13639">
    <property type="entry name" value="zf-RING_2"/>
    <property type="match status" value="1"/>
</dbReference>
<comment type="catalytic activity">
    <reaction evidence="1">
        <text>S-ubiquitinyl-[E2 ubiquitin-conjugating enzyme]-L-cysteine + [acceptor protein]-L-lysine = [E2 ubiquitin-conjugating enzyme]-L-cysteine + N(6)-ubiquitinyl-[acceptor protein]-L-lysine.</text>
        <dbReference type="EC" id="2.3.2.27"/>
    </reaction>
</comment>
<dbReference type="PANTHER" id="PTHR22937:SF209">
    <property type="entry name" value="RING-TYPE E3 UBIQUITIN TRANSFERASE"/>
    <property type="match status" value="1"/>
</dbReference>
<dbReference type="GO" id="GO:0061630">
    <property type="term" value="F:ubiquitin protein ligase activity"/>
    <property type="evidence" value="ECO:0007669"/>
    <property type="project" value="UniProtKB-EC"/>
</dbReference>
<organism evidence="12 13">
    <name type="scientific">Camellia sinensis var. sinensis</name>
    <name type="common">China tea</name>
    <dbReference type="NCBI Taxonomy" id="542762"/>
    <lineage>
        <taxon>Eukaryota</taxon>
        <taxon>Viridiplantae</taxon>
        <taxon>Streptophyta</taxon>
        <taxon>Embryophyta</taxon>
        <taxon>Tracheophyta</taxon>
        <taxon>Spermatophyta</taxon>
        <taxon>Magnoliopsida</taxon>
        <taxon>eudicotyledons</taxon>
        <taxon>Gunneridae</taxon>
        <taxon>Pentapetalae</taxon>
        <taxon>asterids</taxon>
        <taxon>Ericales</taxon>
        <taxon>Theaceae</taxon>
        <taxon>Camellia</taxon>
    </lineage>
</organism>
<keyword evidence="4" id="KW-0808">Transferase</keyword>
<dbReference type="FunFam" id="3.30.40.10:FF:000309">
    <property type="entry name" value="E3 ubiquitin-protein ligase MBR2"/>
    <property type="match status" value="1"/>
</dbReference>
<keyword evidence="7" id="KW-0833">Ubl conjugation pathway</keyword>
<dbReference type="EC" id="2.3.2.27" evidence="3"/>
<evidence type="ECO:0000256" key="7">
    <source>
        <dbReference type="ARBA" id="ARBA00022786"/>
    </source>
</evidence>
<feature type="domain" description="RING-type" evidence="11">
    <location>
        <begin position="449"/>
        <end position="490"/>
    </location>
</feature>
<dbReference type="GO" id="GO:0008270">
    <property type="term" value="F:zinc ion binding"/>
    <property type="evidence" value="ECO:0007669"/>
    <property type="project" value="UniProtKB-KW"/>
</dbReference>
<dbReference type="SUPFAM" id="SSF57850">
    <property type="entry name" value="RING/U-box"/>
    <property type="match status" value="1"/>
</dbReference>
<keyword evidence="13" id="KW-1185">Reference proteome</keyword>
<evidence type="ECO:0000256" key="6">
    <source>
        <dbReference type="ARBA" id="ARBA00022771"/>
    </source>
</evidence>
<evidence type="ECO:0000256" key="5">
    <source>
        <dbReference type="ARBA" id="ARBA00022723"/>
    </source>
</evidence>
<evidence type="ECO:0000256" key="10">
    <source>
        <dbReference type="SAM" id="MobiDB-lite"/>
    </source>
</evidence>
<evidence type="ECO:0000256" key="8">
    <source>
        <dbReference type="ARBA" id="ARBA00022833"/>
    </source>
</evidence>
<gene>
    <name evidence="12" type="ORF">TEA_030037</name>
</gene>
<keyword evidence="5" id="KW-0479">Metal-binding</keyword>
<feature type="compositionally biased region" description="Low complexity" evidence="10">
    <location>
        <begin position="45"/>
        <end position="59"/>
    </location>
</feature>
<dbReference type="AlphaFoldDB" id="A0A4S4DJ79"/>
<keyword evidence="6 9" id="KW-0863">Zinc-finger</keyword>
<evidence type="ECO:0000256" key="3">
    <source>
        <dbReference type="ARBA" id="ARBA00012483"/>
    </source>
</evidence>
<evidence type="ECO:0000256" key="1">
    <source>
        <dbReference type="ARBA" id="ARBA00000900"/>
    </source>
</evidence>
<feature type="region of interest" description="Disordered" evidence="10">
    <location>
        <begin position="34"/>
        <end position="60"/>
    </location>
</feature>
<dbReference type="InterPro" id="IPR001841">
    <property type="entry name" value="Znf_RING"/>
</dbReference>
<dbReference type="Gene3D" id="3.30.40.10">
    <property type="entry name" value="Zinc/RING finger domain, C3HC4 (zinc finger)"/>
    <property type="match status" value="1"/>
</dbReference>
<evidence type="ECO:0000256" key="9">
    <source>
        <dbReference type="PROSITE-ProRule" id="PRU00175"/>
    </source>
</evidence>
<dbReference type="PANTHER" id="PTHR22937">
    <property type="entry name" value="E3 UBIQUITIN-PROTEIN LIGASE RNF165"/>
    <property type="match status" value="1"/>
</dbReference>
<dbReference type="EMBL" id="SDRB02011182">
    <property type="protein sequence ID" value="THG02514.1"/>
    <property type="molecule type" value="Genomic_DNA"/>
</dbReference>
<dbReference type="InterPro" id="IPR013083">
    <property type="entry name" value="Znf_RING/FYVE/PHD"/>
</dbReference>
<dbReference type="SMART" id="SM00184">
    <property type="entry name" value="RING"/>
    <property type="match status" value="1"/>
</dbReference>